<dbReference type="Pfam" id="PF00498">
    <property type="entry name" value="FHA"/>
    <property type="match status" value="1"/>
</dbReference>
<feature type="compositionally biased region" description="Basic and acidic residues" evidence="1">
    <location>
        <begin position="17"/>
        <end position="76"/>
    </location>
</feature>
<feature type="domain" description="FHA" evidence="2">
    <location>
        <begin position="155"/>
        <end position="209"/>
    </location>
</feature>
<gene>
    <name evidence="3" type="ORF">Vbra_15329</name>
</gene>
<dbReference type="PROSITE" id="PS50006">
    <property type="entry name" value="FHA_DOMAIN"/>
    <property type="match status" value="1"/>
</dbReference>
<dbReference type="Proteomes" id="UP000041254">
    <property type="component" value="Unassembled WGS sequence"/>
</dbReference>
<sequence>MGTSPIRGPHHSRQKRSKELAERRMSKRGRTERDYGREEDVEEQWGRKEDYGNEEERRKRNRKSSQDEEGAPRRTGSEASGDGVDEGKEEPPPEEPNYEPSGLLAKETNVRNGITLKYTVPPESRLPTKKWRFYVFKDDDEKEKEVHYLHRQATYLFGKDEKVADIVTRHPTCSKQHAVVQYRLVGTDVVPYLMDLESTNGTVLNDKKIEPCRYVELREQDVIRFGRSSRDYVLMQA</sequence>
<protein>
    <recommendedName>
        <fullName evidence="2">FHA domain-containing protein</fullName>
    </recommendedName>
</protein>
<dbReference type="Gene3D" id="2.60.200.20">
    <property type="match status" value="1"/>
</dbReference>
<feature type="region of interest" description="Disordered" evidence="1">
    <location>
        <begin position="1"/>
        <end position="105"/>
    </location>
</feature>
<dbReference type="PANTHER" id="PTHR23308">
    <property type="entry name" value="NUCLEAR INHIBITOR OF PROTEIN PHOSPHATASE-1"/>
    <property type="match status" value="1"/>
</dbReference>
<dbReference type="InParanoid" id="A0A0G4FG13"/>
<evidence type="ECO:0000256" key="1">
    <source>
        <dbReference type="SAM" id="MobiDB-lite"/>
    </source>
</evidence>
<name>A0A0G4FG13_VITBC</name>
<organism evidence="3 4">
    <name type="scientific">Vitrella brassicaformis (strain CCMP3155)</name>
    <dbReference type="NCBI Taxonomy" id="1169540"/>
    <lineage>
        <taxon>Eukaryota</taxon>
        <taxon>Sar</taxon>
        <taxon>Alveolata</taxon>
        <taxon>Colpodellida</taxon>
        <taxon>Vitrellaceae</taxon>
        <taxon>Vitrella</taxon>
    </lineage>
</organism>
<dbReference type="InterPro" id="IPR050923">
    <property type="entry name" value="Cell_Proc_Reg/RNA_Proc"/>
</dbReference>
<dbReference type="InterPro" id="IPR000253">
    <property type="entry name" value="FHA_dom"/>
</dbReference>
<evidence type="ECO:0000313" key="3">
    <source>
        <dbReference type="EMBL" id="CEM12131.1"/>
    </source>
</evidence>
<dbReference type="SUPFAM" id="SSF49879">
    <property type="entry name" value="SMAD/FHA domain"/>
    <property type="match status" value="1"/>
</dbReference>
<reference evidence="3 4" key="1">
    <citation type="submission" date="2014-11" db="EMBL/GenBank/DDBJ databases">
        <authorList>
            <person name="Zhu J."/>
            <person name="Qi W."/>
            <person name="Song R."/>
        </authorList>
    </citation>
    <scope>NUCLEOTIDE SEQUENCE [LARGE SCALE GENOMIC DNA]</scope>
</reference>
<dbReference type="EMBL" id="CDMY01000433">
    <property type="protein sequence ID" value="CEM12131.1"/>
    <property type="molecule type" value="Genomic_DNA"/>
</dbReference>
<accession>A0A0G4FG13</accession>
<dbReference type="VEuPathDB" id="CryptoDB:Vbra_15329"/>
<proteinExistence type="predicted"/>
<dbReference type="STRING" id="1169540.A0A0G4FG13"/>
<evidence type="ECO:0000313" key="4">
    <source>
        <dbReference type="Proteomes" id="UP000041254"/>
    </source>
</evidence>
<dbReference type="OMA" id="KIPTANW"/>
<keyword evidence="4" id="KW-1185">Reference proteome</keyword>
<dbReference type="OrthoDB" id="444265at2759"/>
<evidence type="ECO:0000259" key="2">
    <source>
        <dbReference type="PROSITE" id="PS50006"/>
    </source>
</evidence>
<dbReference type="AlphaFoldDB" id="A0A0G4FG13"/>
<dbReference type="PhylomeDB" id="A0A0G4FG13"/>
<dbReference type="SMART" id="SM00240">
    <property type="entry name" value="FHA"/>
    <property type="match status" value="1"/>
</dbReference>
<dbReference type="InterPro" id="IPR008984">
    <property type="entry name" value="SMAD_FHA_dom_sf"/>
</dbReference>